<sequence>MAAVWGGSYLAAKDLTMVASVPAVLGWRFLVASAALAVLWAWRVRRRPGRAEVLTAVVLGGTQAAVLFLETYGVAQTRASNAGLIISLTVIFTPLLEAAASRRWLPRGYFVAAVVCIVGVALLVSGNGFRAPNPGDVLMLAAAAVRAFHVTLLGTLTRGRPYSSVTITLIQSVVCAVAGIALDPPGMVRAASAFGVSGWLGVLYLGLGASVFAFLVQLWAVRRTSASRASLLMGTEPVWAVAAGVLLAGEALGWPGACGAALILGGCYAGQRIEARLRAAAGPGTGLNGTGPLIPAAAVVRHVGKP</sequence>
<evidence type="ECO:0000256" key="1">
    <source>
        <dbReference type="ARBA" id="ARBA00004651"/>
    </source>
</evidence>
<accession>A0ABX0DHQ6</accession>
<evidence type="ECO:0000256" key="3">
    <source>
        <dbReference type="ARBA" id="ARBA00022475"/>
    </source>
</evidence>
<comment type="caution">
    <text evidence="9">The sequence shown here is derived from an EMBL/GenBank/DDBJ whole genome shotgun (WGS) entry which is preliminary data.</text>
</comment>
<evidence type="ECO:0000256" key="5">
    <source>
        <dbReference type="ARBA" id="ARBA00022989"/>
    </source>
</evidence>
<keyword evidence="5 7" id="KW-1133">Transmembrane helix</keyword>
<evidence type="ECO:0000313" key="9">
    <source>
        <dbReference type="EMBL" id="NGN84909.1"/>
    </source>
</evidence>
<dbReference type="InterPro" id="IPR000620">
    <property type="entry name" value="EamA_dom"/>
</dbReference>
<dbReference type="Pfam" id="PF00892">
    <property type="entry name" value="EamA"/>
    <property type="match status" value="2"/>
</dbReference>
<comment type="subcellular location">
    <subcellularLocation>
        <location evidence="1">Cell membrane</location>
        <topology evidence="1">Multi-pass membrane protein</topology>
    </subcellularLocation>
</comment>
<protein>
    <submittedName>
        <fullName evidence="9">DMT family transporter</fullName>
    </submittedName>
</protein>
<name>A0ABX0DHQ6_9MICC</name>
<gene>
    <name evidence="9" type="ORF">G6N77_15820</name>
</gene>
<reference evidence="9 10" key="1">
    <citation type="submission" date="2020-02" db="EMBL/GenBank/DDBJ databases">
        <title>Genome sequence of the type strain DSM 27180 of Arthrobacter silviterrae.</title>
        <authorList>
            <person name="Gao J."/>
            <person name="Sun J."/>
        </authorList>
    </citation>
    <scope>NUCLEOTIDE SEQUENCE [LARGE SCALE GENOMIC DNA]</scope>
    <source>
        <strain evidence="9 10">DSM 27180</strain>
    </source>
</reference>
<comment type="similarity">
    <text evidence="2">Belongs to the EamA transporter family.</text>
</comment>
<feature type="transmembrane region" description="Helical" evidence="7">
    <location>
        <begin position="202"/>
        <end position="221"/>
    </location>
</feature>
<dbReference type="InterPro" id="IPR037185">
    <property type="entry name" value="EmrE-like"/>
</dbReference>
<dbReference type="SUPFAM" id="SSF103481">
    <property type="entry name" value="Multidrug resistance efflux transporter EmrE"/>
    <property type="match status" value="2"/>
</dbReference>
<feature type="domain" description="EamA" evidence="8">
    <location>
        <begin position="134"/>
        <end position="268"/>
    </location>
</feature>
<dbReference type="InterPro" id="IPR051258">
    <property type="entry name" value="Diverse_Substrate_Transporter"/>
</dbReference>
<feature type="transmembrane region" description="Helical" evidence="7">
    <location>
        <begin position="53"/>
        <end position="73"/>
    </location>
</feature>
<feature type="transmembrane region" description="Helical" evidence="7">
    <location>
        <begin position="137"/>
        <end position="156"/>
    </location>
</feature>
<evidence type="ECO:0000256" key="2">
    <source>
        <dbReference type="ARBA" id="ARBA00007362"/>
    </source>
</evidence>
<dbReference type="EMBL" id="JAAKZI010000032">
    <property type="protein sequence ID" value="NGN84909.1"/>
    <property type="molecule type" value="Genomic_DNA"/>
</dbReference>
<evidence type="ECO:0000256" key="4">
    <source>
        <dbReference type="ARBA" id="ARBA00022692"/>
    </source>
</evidence>
<dbReference type="Proteomes" id="UP000479226">
    <property type="component" value="Unassembled WGS sequence"/>
</dbReference>
<feature type="transmembrane region" description="Helical" evidence="7">
    <location>
        <begin position="79"/>
        <end position="96"/>
    </location>
</feature>
<evidence type="ECO:0000256" key="7">
    <source>
        <dbReference type="SAM" id="Phobius"/>
    </source>
</evidence>
<feature type="domain" description="EamA" evidence="8">
    <location>
        <begin position="2"/>
        <end position="124"/>
    </location>
</feature>
<dbReference type="PANTHER" id="PTHR42920:SF5">
    <property type="entry name" value="EAMA DOMAIN-CONTAINING PROTEIN"/>
    <property type="match status" value="1"/>
</dbReference>
<keyword evidence="10" id="KW-1185">Reference proteome</keyword>
<organism evidence="9 10">
    <name type="scientific">Arthrobacter silviterrae</name>
    <dbReference type="NCBI Taxonomy" id="2026658"/>
    <lineage>
        <taxon>Bacteria</taxon>
        <taxon>Bacillati</taxon>
        <taxon>Actinomycetota</taxon>
        <taxon>Actinomycetes</taxon>
        <taxon>Micrococcales</taxon>
        <taxon>Micrococcaceae</taxon>
        <taxon>Arthrobacter</taxon>
    </lineage>
</organism>
<evidence type="ECO:0000256" key="6">
    <source>
        <dbReference type="ARBA" id="ARBA00023136"/>
    </source>
</evidence>
<dbReference type="PANTHER" id="PTHR42920">
    <property type="entry name" value="OS03G0707200 PROTEIN-RELATED"/>
    <property type="match status" value="1"/>
</dbReference>
<feature type="transmembrane region" description="Helical" evidence="7">
    <location>
        <begin position="20"/>
        <end position="41"/>
    </location>
</feature>
<feature type="transmembrane region" description="Helical" evidence="7">
    <location>
        <begin position="163"/>
        <end position="182"/>
    </location>
</feature>
<feature type="transmembrane region" description="Helical" evidence="7">
    <location>
        <begin position="108"/>
        <end position="125"/>
    </location>
</feature>
<keyword evidence="4 7" id="KW-0812">Transmembrane</keyword>
<proteinExistence type="inferred from homology"/>
<evidence type="ECO:0000259" key="8">
    <source>
        <dbReference type="Pfam" id="PF00892"/>
    </source>
</evidence>
<keyword evidence="6 7" id="KW-0472">Membrane</keyword>
<evidence type="ECO:0000313" key="10">
    <source>
        <dbReference type="Proteomes" id="UP000479226"/>
    </source>
</evidence>
<keyword evidence="3" id="KW-1003">Cell membrane</keyword>